<organism evidence="2">
    <name type="scientific">Triticum turgidum</name>
    <name type="common">Poulard wheat</name>
    <name type="synonym">Rivet wheat</name>
    <dbReference type="NCBI Taxonomy" id="4571"/>
    <lineage>
        <taxon>Eukaryota</taxon>
        <taxon>Viridiplantae</taxon>
        <taxon>Streptophyta</taxon>
        <taxon>Embryophyta</taxon>
        <taxon>Tracheophyta</taxon>
        <taxon>Spermatophyta</taxon>
        <taxon>Magnoliopsida</taxon>
        <taxon>Liliopsida</taxon>
        <taxon>Poales</taxon>
        <taxon>Poaceae</taxon>
        <taxon>BOP clade</taxon>
        <taxon>Pooideae</taxon>
        <taxon>Triticodae</taxon>
        <taxon>Triticeae</taxon>
        <taxon>Triticinae</taxon>
        <taxon>Triticum</taxon>
    </lineage>
</organism>
<name>A0A2L1TG03_TRITU</name>
<accession>A0A2L1TG03</accession>
<dbReference type="PANTHER" id="PTHR33377">
    <property type="entry name" value="OS10G0134700 PROTEIN-RELATED"/>
    <property type="match status" value="1"/>
</dbReference>
<reference evidence="2" key="1">
    <citation type="submission" date="2017-01" db="EMBL/GenBank/DDBJ databases">
        <title>Fine-genetic and physical mapping revealed severe recombination suppression of the glaucousness inhibitor locus Iw1 derived from wild emmer (Triticum dicoccoides).</title>
        <authorList>
            <person name="Qin J."/>
            <person name="Wu H."/>
            <person name="Xie J."/>
            <person name="Zhang D."/>
            <person name="Liu Z."/>
            <person name="Huo N."/>
            <person name="Cui Y."/>
            <person name="Wu Q."/>
            <person name="Gu Y."/>
            <person name="Sun Q."/>
            <person name="Liu Z."/>
        </authorList>
    </citation>
    <scope>NUCLEOTIDE SEQUENCE</scope>
</reference>
<evidence type="ECO:0000313" key="2">
    <source>
        <dbReference type="EMBL" id="AVF19608.1"/>
    </source>
</evidence>
<protein>
    <submittedName>
        <fullName evidence="2">Putative disease resistance RPP13-like protein</fullName>
    </submittedName>
</protein>
<evidence type="ECO:0000256" key="1">
    <source>
        <dbReference type="SAM" id="MobiDB-lite"/>
    </source>
</evidence>
<feature type="region of interest" description="Disordered" evidence="1">
    <location>
        <begin position="457"/>
        <end position="478"/>
    </location>
</feature>
<dbReference type="InterPro" id="IPR027417">
    <property type="entry name" value="P-loop_NTPase"/>
</dbReference>
<dbReference type="SUPFAM" id="SSF52540">
    <property type="entry name" value="P-loop containing nucleoside triphosphate hydrolases"/>
    <property type="match status" value="1"/>
</dbReference>
<feature type="compositionally biased region" description="Basic residues" evidence="1">
    <location>
        <begin position="469"/>
        <end position="478"/>
    </location>
</feature>
<proteinExistence type="predicted"/>
<dbReference type="AlphaFoldDB" id="A0A2L1TG03"/>
<dbReference type="EMBL" id="KY499715">
    <property type="protein sequence ID" value="AVF19608.1"/>
    <property type="molecule type" value="Genomic_DNA"/>
</dbReference>
<sequence length="478" mass="54120">METAISAVVSELVSQFISFLMNKYNSFSRARSEEEKAVERLQHLLMRAGTIVEEEDARYITNSGMMMQLKTLSEAMYRGYRVLDNSRYHALQDSAGFDEVRINDSSRNNLYIAKRSRITNDMATCLESHGALERLEIAVANMAEFAVLLGGFERMSRRPYDVYLYTDNFMFARHAEKQKLLSFLLQCKGPPGDHSLAVLPIIGDATTGKKSLVAHMCGDERVRSSFSSVLHLNGDNLLRILDHGRTMEGMILIVIEFASDVSDDDWKRFHSFVITMGRGRKIIIISKLKRLARFGSVKPIFLSLLSDDELRYLFKKLAFGSVDPAEHPRLVQIADEFAKVLQDMEGSIVATNLYADVLRKNLNVQFWRGILDKGRRYANRNHKAVQQGHPLDITDFALCPLSMTHHTIDVSIKEESPSVTLGEILADPSVRPKGDFTLLTWESRIPPRKSFAHFVTSHADDTHQGRALPGRKRRGVPI</sequence>
<dbReference type="PANTHER" id="PTHR33377:SF21">
    <property type="entry name" value="GENOME ASSEMBLY, CHROMOSOME: II"/>
    <property type="match status" value="1"/>
</dbReference>